<dbReference type="PROSITE" id="PS50235">
    <property type="entry name" value="USP_3"/>
    <property type="match status" value="1"/>
</dbReference>
<dbReference type="PANTHER" id="PTHR24006:SF827">
    <property type="entry name" value="UBIQUITIN CARBOXYL-TERMINAL HYDROLASE 34"/>
    <property type="match status" value="1"/>
</dbReference>
<feature type="domain" description="USP" evidence="2">
    <location>
        <begin position="2084"/>
        <end position="2579"/>
    </location>
</feature>
<evidence type="ECO:0000313" key="3">
    <source>
        <dbReference type="EMBL" id="KAL3756093.1"/>
    </source>
</evidence>
<feature type="region of interest" description="Disordered" evidence="1">
    <location>
        <begin position="448"/>
        <end position="481"/>
    </location>
</feature>
<dbReference type="PROSITE" id="PS00973">
    <property type="entry name" value="USP_2"/>
    <property type="match status" value="1"/>
</dbReference>
<evidence type="ECO:0000256" key="1">
    <source>
        <dbReference type="SAM" id="MobiDB-lite"/>
    </source>
</evidence>
<dbReference type="Proteomes" id="UP001530293">
    <property type="component" value="Unassembled WGS sequence"/>
</dbReference>
<dbReference type="InterPro" id="IPR018200">
    <property type="entry name" value="USP_CS"/>
</dbReference>
<feature type="compositionally biased region" description="Basic and acidic residues" evidence="1">
    <location>
        <begin position="118"/>
        <end position="127"/>
    </location>
</feature>
<name>A0ABD3LWF7_9STRA</name>
<feature type="region of interest" description="Disordered" evidence="1">
    <location>
        <begin position="1"/>
        <end position="153"/>
    </location>
</feature>
<sequence length="3499" mass="386208">MAHQNNILGDHDHAMTMDDAGSSPINHGDSFPPPPPPPPSSPPPPPQQQQHHQNEPVAVMMPDRLVAANDQDMPSIGVGVGVEETQPRMIGPQPPPPPPPPKHHQQQHQYSHSQQQRGQEHEAKQQEQNDDMANHQRHQQRQQQPQQQQQPPAHTLQLWNDVADNLAKHQTVIWVKAVDSLDSARLYLKDHPALPTPAAAFIGGVDLSATAKNKNNGTTTTTTNTTTPIPVSANSNNNNDIHPSDNNPGRLFIDKYMLQIISILLEQNPFRIGQMEKDCVEKSLRIALQIIKDDLENVNNYYDDLRRGGGNEQEGQLQQHQQERLGVGDGGVDHGGGSIPDLPSSPTTTTANPILCHTIITLSHIFHKKKIYYKSQTRQWHNGPMIGGLPEVRTHLISVFRRIHGLTALGTYMTLRAGCVTSFPSMDWCKDILGAMYDSLPQGSNYGVGDSSSTTTTTNNNSSSSSSYLSDKSSGNNNPTPAELQLARRRYNLSESKVIASAIMKHILMLDEITLKKMDTLTIQGIRKQLHSLYSRICDADGACPSTTSSSSHGGGSSNTGEDGLTSLSEDVGVVGGLKALHEFFTFWRALALKLITSQSLPLKLFGWDEIGYLIFESEKMEPPPRAYRVSGAGTAFVNGLYEFDKKNMDVNGYKKSDLELQYHHIIPRHGEGDGGNNGGGDDPIAATPSEIDGAGKKLTLFRCTMRSSHKWWFLSEADEDQPGTDKDIDYYQHKSKKEEESLPSHSGWSTCKAGIDPPPTLDAVGKLVPPGEECNTLERLLAKWAIENGVIELVLGDGIHREVVSRSAGLIKFLAGMCRDSRGQDFDNSTTMSDDGDSVNNHCLKASHLLLAWKTCTNKADAAVSAQIYHLLVSILPSLPSSLAIPLIEAVVASLDQKGSSASTSGGVEKHYDHFFEVSEFCGAIADKMLADNVRDRGNAANKQDPSHDIMAVDPVREAILNLQWAVLSHKDVLTLKSYESIKKFVSSEICKQDAVTDKLRITFLQHTCYEIKKNEMCTDPNVLDETHALHMVQLAKFLLEGYGLEGIESIICPGPGKLGDHFPTLIFRDLMSYMKRRSRVGCAMPPMRKPSSTIIVPEFNHATSLSTRLQILRFVYGLNLNPSTENELSCQQVQQLWNVCVQPMDREALMMFLANASKPDDGTYNQLNDGSLESSRTENPVRNISSLSPCFSDNVYIFENLFCADVGGPGWENLGELAYQSFQSFDAKESRNSPLTTDALWRICLSAGNDAVAARAMNDLLTVYMNGSNVTPASEGSGNSQFSQRIFDCLVQVKEGLKVGNRSSERSAERCILILSAAIEKCNSLGANAGAVAERFGALLQEQHEGSSPATVEEFLNLVPHGMRGIYSCNTVSIIARATTRGGNHNANTGSALIDAVGDDTATLSNRPERFLLEIHPLQTLASIKHQIASHCNHDEKRMKLNNLSGQKRSANGDLDPRLSTLPDATLAADLGIVEGSEIIALLSDKIVTNNVTTGDNVRVNNVAVHLPTLGPTNEHSKEHLLPSSCPPSTSSTLDLAGLFSRNGLDGSSNLFFDTLMSVLELLPVDATSIIYNNGWNKTDTGRKGGDSHSLAWDLLSAMPTNAGIIAKVHAACSATAKATPSGDDMAVESIGGASDWSSLLDFRHFERSVYVMQILDSFLRPAHVIFSSLPGDVAAELTQSMSGMAMEFRTNFIKSGGFEAVLRLFILSGKSIDKNMARRNKMGNECALRIIKECFFASNGLSTEGMYMINSLDEETIGKFLNSLVAITIDDSGVSDNAILRVLKLVRMMLESGGPTITTSFTTLPGDAAETFLTSLLLWKGSGSLASTGFRSAVNIRKSTEEMILAIPLLSASALPWLVRSLKNIDPFTDGSDEFFSVLLKLVNSVNHIESASELRELGTAVCIKIASCPRPNCDTANTDHSTGVLCGCLNLLIALIEVSGDNHSCFLVEGARHITRTLPIIPWSDEICSENVEQWENESLSANDKSIIDLMGAIFDGFISTARSSEFSSICCDSFSRHLAFNVISAAAQACRGGAGYRILSQRINRIIANVAPTLRHRWGANASAEDRIATRDTNSVLYSGLKNQGCTCYMNSVLQQLFMMPALRKNLCSAKLPTILRSSGGGAIAKGSDLVGKQISIHWENGNKYEAIVMNYNEATGMHTINYRPIQVATDTGHHNSGPDINSLPRDLLEEYILTEGRPGKETGAFEISSNLWSESAADESLDNGNSKPDAQEKPFVVNESPDESSSRKLLEEVQRTFVNLEEARGRCFDPRSLVEASHCLKLEFDVWQQNDASEFAMKLLDRLEISLKKWSPSHFKYLAHTFGMKKTTQKICRECGLKTNREEDMMNIDCQIRNKTSIHEALSDMCEDEIMEGDNKVLCETCKVKTNTVLRTAISALPDVLVLSLKRFDLDYTTFETVKLNSRCEFGEALNMKQYTLQAKEVLEATGEKPEEEMRSESGSMMDLDETETKDETKEDDPLSVLPDEDYEYRLAGVLVHAGVAQGGHYYSFIKDRTCAKWYRFDDEDVTPFDPCSIEHECFGGKVKKETKLPNGQSHTVVSEQFANALMLFYEKVRPVTFPSETEAEKTDAGAGDALMEVDAKAVPSNIESSDGFEVFLPGVRKSNSTHCWQSFLLTDEFQTFVKKLIDHCTSGNRLKSEEDRMDITPMSSPSPDLPGLEIDSWRLGVIRMSLSFVFDILFHLSSKKAALGDWTQTLIRIFSSSWDLSAWFVSDLAKRSHHVYENWIRAYTMECPEEGSRRAALQIFACAMHSLLSSPTEQTLLMNWTRGWSFQESKLRERACHQVEALPTKLELTELRPLEDTAELGVTATSIGVILSFLSELVEVSPRYSQANIDLCFFIRELADAKDPTVGKFLRDAMVESHFVTRLICLALAELSPLSLKYKFPGSSVPSDIAGSISRGEGQSSVQVGTSNSGVHGQFGGSSQLLVETVGCLLGLPWIKQAAISYETGEINRGRAIRSLTQPAIAALTSVFEESKPPSSAGMTPRDIQFYLQKCGQHVPPQRIEQIFQRHAVDDPNGMRLLTLTGFLNYYRDAVHNSEYQVQKELHVFGFRPDLTRRSDDCRWYVDESGQKRPCSARESIANEIVMNRTSLSRFPALTEIGLHTLHFMNYACGCGINGAVEYLLAAAACGRKSQAIIHESLEYLHRHIGNWGGGNNSDAYSLIITVCQSFYQRLIVPDVSFNMMSLPSTFVQVLTMLTTIPDEKQQARISMIMMNDESDAHLGLLIKGDHLIREYPNDYRARMHAKNYSDVLRVLRKQHAVSNWMSRNRAFCAWIEPEAHPETVHPLQTRSDHPGRRGGGYQNAPEHLQNHNPNAEDDSSLDDDSRSDDDDDLVHDMVVDGCGVPEVNGVFRRDGSSDGVSKYTKRIRYRGREEEFSLYRCRLTDSTRRWYISIVPMGGNPGSCKDIDFYAAVPTPHDKEDELPPRTGWTCLPASGGLKPPPRVFPRSIYDEEYDSQVPDVVVDQDPSGFL</sequence>
<dbReference type="Gene3D" id="3.90.70.10">
    <property type="entry name" value="Cysteine proteinases"/>
    <property type="match status" value="2"/>
</dbReference>
<dbReference type="InterPro" id="IPR038765">
    <property type="entry name" value="Papain-like_cys_pep_sf"/>
</dbReference>
<feature type="region of interest" description="Disordered" evidence="1">
    <location>
        <begin position="326"/>
        <end position="347"/>
    </location>
</feature>
<keyword evidence="4" id="KW-1185">Reference proteome</keyword>
<feature type="region of interest" description="Disordered" evidence="1">
    <location>
        <begin position="3311"/>
        <end position="3364"/>
    </location>
</feature>
<feature type="region of interest" description="Disordered" evidence="1">
    <location>
        <begin position="668"/>
        <end position="690"/>
    </location>
</feature>
<protein>
    <recommendedName>
        <fullName evidence="2">USP domain-containing protein</fullName>
    </recommendedName>
</protein>
<evidence type="ECO:0000259" key="2">
    <source>
        <dbReference type="PROSITE" id="PS50235"/>
    </source>
</evidence>
<feature type="compositionally biased region" description="Low complexity" evidence="1">
    <location>
        <begin position="451"/>
        <end position="477"/>
    </location>
</feature>
<dbReference type="Pfam" id="PF00443">
    <property type="entry name" value="UCH"/>
    <property type="match status" value="1"/>
</dbReference>
<accession>A0ABD3LWF7</accession>
<dbReference type="PANTHER" id="PTHR24006">
    <property type="entry name" value="UBIQUITIN CARBOXYL-TERMINAL HYDROLASE"/>
    <property type="match status" value="1"/>
</dbReference>
<feature type="compositionally biased region" description="Low complexity" evidence="1">
    <location>
        <begin position="216"/>
        <end position="227"/>
    </location>
</feature>
<gene>
    <name evidence="3" type="ORF">ACHAWU_009395</name>
</gene>
<feature type="compositionally biased region" description="Low complexity" evidence="1">
    <location>
        <begin position="141"/>
        <end position="152"/>
    </location>
</feature>
<dbReference type="SUPFAM" id="SSF54001">
    <property type="entry name" value="Cysteine proteinases"/>
    <property type="match status" value="1"/>
</dbReference>
<dbReference type="InterPro" id="IPR028889">
    <property type="entry name" value="USP"/>
</dbReference>
<proteinExistence type="predicted"/>
<feature type="compositionally biased region" description="Acidic residues" evidence="1">
    <location>
        <begin position="3343"/>
        <end position="3361"/>
    </location>
</feature>
<evidence type="ECO:0000313" key="4">
    <source>
        <dbReference type="Proteomes" id="UP001530293"/>
    </source>
</evidence>
<organism evidence="3 4">
    <name type="scientific">Discostella pseudostelligera</name>
    <dbReference type="NCBI Taxonomy" id="259834"/>
    <lineage>
        <taxon>Eukaryota</taxon>
        <taxon>Sar</taxon>
        <taxon>Stramenopiles</taxon>
        <taxon>Ochrophyta</taxon>
        <taxon>Bacillariophyta</taxon>
        <taxon>Coscinodiscophyceae</taxon>
        <taxon>Thalassiosirophycidae</taxon>
        <taxon>Stephanodiscales</taxon>
        <taxon>Stephanodiscaceae</taxon>
        <taxon>Discostella</taxon>
    </lineage>
</organism>
<feature type="compositionally biased region" description="Pro residues" evidence="1">
    <location>
        <begin position="31"/>
        <end position="47"/>
    </location>
</feature>
<comment type="caution">
    <text evidence="3">The sequence shown here is derived from an EMBL/GenBank/DDBJ whole genome shotgun (WGS) entry which is preliminary data.</text>
</comment>
<feature type="compositionally biased region" description="Low complexity" evidence="1">
    <location>
        <begin position="107"/>
        <end position="116"/>
    </location>
</feature>
<dbReference type="EMBL" id="JALLBG020000314">
    <property type="protein sequence ID" value="KAL3756093.1"/>
    <property type="molecule type" value="Genomic_DNA"/>
</dbReference>
<dbReference type="InterPro" id="IPR001394">
    <property type="entry name" value="Peptidase_C19_UCH"/>
</dbReference>
<reference evidence="3 4" key="1">
    <citation type="submission" date="2024-10" db="EMBL/GenBank/DDBJ databases">
        <title>Updated reference genomes for cyclostephanoid diatoms.</title>
        <authorList>
            <person name="Roberts W.R."/>
            <person name="Alverson A.J."/>
        </authorList>
    </citation>
    <scope>NUCLEOTIDE SEQUENCE [LARGE SCALE GENOMIC DNA]</scope>
    <source>
        <strain evidence="3 4">AJA232-27</strain>
    </source>
</reference>
<feature type="region of interest" description="Disordered" evidence="1">
    <location>
        <begin position="2451"/>
        <end position="2486"/>
    </location>
</feature>
<feature type="compositionally biased region" description="Gly residues" evidence="1">
    <location>
        <begin position="327"/>
        <end position="338"/>
    </location>
</feature>
<feature type="region of interest" description="Disordered" evidence="1">
    <location>
        <begin position="2222"/>
        <end position="2254"/>
    </location>
</feature>
<feature type="compositionally biased region" description="Basic and acidic residues" evidence="1">
    <location>
        <begin position="2451"/>
        <end position="2462"/>
    </location>
</feature>
<feature type="region of interest" description="Disordered" evidence="1">
    <location>
        <begin position="216"/>
        <end position="243"/>
    </location>
</feature>
<dbReference type="InterPro" id="IPR050164">
    <property type="entry name" value="Peptidase_C19"/>
</dbReference>
<feature type="compositionally biased region" description="Low complexity" evidence="1">
    <location>
        <begin position="234"/>
        <end position="243"/>
    </location>
</feature>